<accession>A0A3M7TU57</accession>
<name>A0A3M7TU57_9BACI</name>
<dbReference type="EMBL" id="RHIB01000001">
    <property type="protein sequence ID" value="RNA69176.1"/>
    <property type="molecule type" value="Genomic_DNA"/>
</dbReference>
<evidence type="ECO:0000259" key="1">
    <source>
        <dbReference type="Pfam" id="PF00753"/>
    </source>
</evidence>
<dbReference type="InterPro" id="IPR036866">
    <property type="entry name" value="RibonucZ/Hydroxyglut_hydro"/>
</dbReference>
<dbReference type="Gene3D" id="3.60.15.10">
    <property type="entry name" value="Ribonuclease Z/Hydroxyacylglutathione hydrolase-like"/>
    <property type="match status" value="1"/>
</dbReference>
<proteinExistence type="predicted"/>
<keyword evidence="3" id="KW-1185">Reference proteome</keyword>
<protein>
    <recommendedName>
        <fullName evidence="1">Metallo-beta-lactamase domain-containing protein</fullName>
    </recommendedName>
</protein>
<evidence type="ECO:0000313" key="3">
    <source>
        <dbReference type="Proteomes" id="UP000278746"/>
    </source>
</evidence>
<organism evidence="2 3">
    <name type="scientific">Alteribacter keqinensis</name>
    <dbReference type="NCBI Taxonomy" id="2483800"/>
    <lineage>
        <taxon>Bacteria</taxon>
        <taxon>Bacillati</taxon>
        <taxon>Bacillota</taxon>
        <taxon>Bacilli</taxon>
        <taxon>Bacillales</taxon>
        <taxon>Bacillaceae</taxon>
        <taxon>Alteribacter</taxon>
    </lineage>
</organism>
<sequence>MKQVFTLILFTWLVFFAPFMVSAEEEIDVELNLRSGESAYTFFDLTHGEATLIENAKGEKTLIDTGHRLSQDELFERLGMYHVSDIDRIIITNKQAEYTGNLQEVIDRYDVKEVSIPKAMSEDLAPILFASDITVDPFETKDDLYVMEGVMAHVLFVETRPGIHEGASVLLFDNTDKKLLFMSVADYQVETFITENYNIKSTVLKVAEFASERGTSQKLLDEADPQVAVIFQNDDELPSPFVLERLQGTWIEIFQTSRTGTVSIKWNDEDYEIFTIRPAEKEQLEQMADRLKGFFGFKAQ</sequence>
<dbReference type="AlphaFoldDB" id="A0A3M7TU57"/>
<dbReference type="PANTHER" id="PTHR30619">
    <property type="entry name" value="DNA INTERNALIZATION/COMPETENCE PROTEIN COMEC/REC2"/>
    <property type="match status" value="1"/>
</dbReference>
<comment type="caution">
    <text evidence="2">The sequence shown here is derived from an EMBL/GenBank/DDBJ whole genome shotgun (WGS) entry which is preliminary data.</text>
</comment>
<dbReference type="Proteomes" id="UP000278746">
    <property type="component" value="Unassembled WGS sequence"/>
</dbReference>
<reference evidence="2 3" key="1">
    <citation type="submission" date="2018-10" db="EMBL/GenBank/DDBJ databases">
        <title>Bacillus Keqinensis sp. nov., a moderately halophilic bacterium isolated from a saline-alkaline lake.</title>
        <authorList>
            <person name="Wang H."/>
        </authorList>
    </citation>
    <scope>NUCLEOTIDE SEQUENCE [LARGE SCALE GENOMIC DNA]</scope>
    <source>
        <strain evidence="2 3">KQ-3</strain>
    </source>
</reference>
<dbReference type="OrthoDB" id="2696637at2"/>
<dbReference type="RefSeq" id="WP_122896698.1">
    <property type="nucleotide sequence ID" value="NZ_RHIB01000001.1"/>
</dbReference>
<gene>
    <name evidence="2" type="ORF">EBO34_04285</name>
</gene>
<dbReference type="InterPro" id="IPR052159">
    <property type="entry name" value="Competence_DNA_uptake"/>
</dbReference>
<dbReference type="Pfam" id="PF00753">
    <property type="entry name" value="Lactamase_B"/>
    <property type="match status" value="1"/>
</dbReference>
<evidence type="ECO:0000313" key="2">
    <source>
        <dbReference type="EMBL" id="RNA69176.1"/>
    </source>
</evidence>
<feature type="domain" description="Metallo-beta-lactamase" evidence="1">
    <location>
        <begin position="50"/>
        <end position="229"/>
    </location>
</feature>
<dbReference type="PANTHER" id="PTHR30619:SF1">
    <property type="entry name" value="RECOMBINATION PROTEIN 2"/>
    <property type="match status" value="1"/>
</dbReference>
<dbReference type="SUPFAM" id="SSF56281">
    <property type="entry name" value="Metallo-hydrolase/oxidoreductase"/>
    <property type="match status" value="1"/>
</dbReference>
<dbReference type="InterPro" id="IPR001279">
    <property type="entry name" value="Metallo-B-lactamas"/>
</dbReference>